<reference evidence="1" key="1">
    <citation type="submission" date="2014-09" db="EMBL/GenBank/DDBJ databases">
        <authorList>
            <person name="Magalhaes I.L.F."/>
            <person name="Oliveira U."/>
            <person name="Santos F.R."/>
            <person name="Vidigal T.H.D.A."/>
            <person name="Brescovit A.D."/>
            <person name="Santos A.J."/>
        </authorList>
    </citation>
    <scope>NUCLEOTIDE SEQUENCE</scope>
    <source>
        <tissue evidence="1">Shoot tissue taken approximately 20 cm above the soil surface</tissue>
    </source>
</reference>
<name>A0A0A9HNF0_ARUDO</name>
<sequence length="10" mass="979">MATGQSRDGG</sequence>
<accession>A0A0A9HNF0</accession>
<reference evidence="1" key="2">
    <citation type="journal article" date="2015" name="Data Brief">
        <title>Shoot transcriptome of the giant reed, Arundo donax.</title>
        <authorList>
            <person name="Barrero R.A."/>
            <person name="Guerrero F.D."/>
            <person name="Moolhuijzen P."/>
            <person name="Goolsby J.A."/>
            <person name="Tidwell J."/>
            <person name="Bellgard S.E."/>
            <person name="Bellgard M.I."/>
        </authorList>
    </citation>
    <scope>NUCLEOTIDE SEQUENCE</scope>
    <source>
        <tissue evidence="1">Shoot tissue taken approximately 20 cm above the soil surface</tissue>
    </source>
</reference>
<proteinExistence type="predicted"/>
<organism evidence="1">
    <name type="scientific">Arundo donax</name>
    <name type="common">Giant reed</name>
    <name type="synonym">Donax arundinaceus</name>
    <dbReference type="NCBI Taxonomy" id="35708"/>
    <lineage>
        <taxon>Eukaryota</taxon>
        <taxon>Viridiplantae</taxon>
        <taxon>Streptophyta</taxon>
        <taxon>Embryophyta</taxon>
        <taxon>Tracheophyta</taxon>
        <taxon>Spermatophyta</taxon>
        <taxon>Magnoliopsida</taxon>
        <taxon>Liliopsida</taxon>
        <taxon>Poales</taxon>
        <taxon>Poaceae</taxon>
        <taxon>PACMAD clade</taxon>
        <taxon>Arundinoideae</taxon>
        <taxon>Arundineae</taxon>
        <taxon>Arundo</taxon>
    </lineage>
</organism>
<evidence type="ECO:0000313" key="1">
    <source>
        <dbReference type="EMBL" id="JAE37379.1"/>
    </source>
</evidence>
<dbReference type="EMBL" id="GBRH01160517">
    <property type="protein sequence ID" value="JAE37379.1"/>
    <property type="molecule type" value="Transcribed_RNA"/>
</dbReference>
<protein>
    <submittedName>
        <fullName evidence="1">Uncharacterized protein</fullName>
    </submittedName>
</protein>